<evidence type="ECO:0000256" key="5">
    <source>
        <dbReference type="ARBA" id="ARBA00023136"/>
    </source>
</evidence>
<keyword evidence="9" id="KW-1185">Reference proteome</keyword>
<evidence type="ECO:0000259" key="7">
    <source>
        <dbReference type="Pfam" id="PF04138"/>
    </source>
</evidence>
<feature type="domain" description="GtrA/DPMS transmembrane" evidence="7">
    <location>
        <begin position="3"/>
        <end position="123"/>
    </location>
</feature>
<evidence type="ECO:0000256" key="2">
    <source>
        <dbReference type="ARBA" id="ARBA00009399"/>
    </source>
</evidence>
<dbReference type="RefSeq" id="WP_255916161.1">
    <property type="nucleotide sequence ID" value="NZ_JANFQO010000023.1"/>
</dbReference>
<name>A0ABT1QXF4_9GAMM</name>
<comment type="subcellular location">
    <subcellularLocation>
        <location evidence="1">Membrane</location>
        <topology evidence="1">Multi-pass membrane protein</topology>
    </subcellularLocation>
</comment>
<comment type="similarity">
    <text evidence="2">Belongs to the GtrA family.</text>
</comment>
<keyword evidence="3 6" id="KW-0812">Transmembrane</keyword>
<evidence type="ECO:0000256" key="3">
    <source>
        <dbReference type="ARBA" id="ARBA00022692"/>
    </source>
</evidence>
<accession>A0ABT1QXF4</accession>
<evidence type="ECO:0000256" key="1">
    <source>
        <dbReference type="ARBA" id="ARBA00004141"/>
    </source>
</evidence>
<feature type="transmembrane region" description="Helical" evidence="6">
    <location>
        <begin position="63"/>
        <end position="89"/>
    </location>
</feature>
<evidence type="ECO:0000256" key="4">
    <source>
        <dbReference type="ARBA" id="ARBA00022989"/>
    </source>
</evidence>
<sequence>MLRFVLASGVAALVNFGSRILLSHFLPYPLAIALAFCAGLCTAFTLNRLFVFAQPTIPLREQMLWFVVVNIFALAQTMAVSLLLEYWLFPAIGMEWHSKEVAHAAGIAVPVISSYFGHKRFSFRSTP</sequence>
<feature type="transmembrane region" description="Helical" evidence="6">
    <location>
        <begin position="29"/>
        <end position="51"/>
    </location>
</feature>
<feature type="transmembrane region" description="Helical" evidence="6">
    <location>
        <begin position="101"/>
        <end position="118"/>
    </location>
</feature>
<evidence type="ECO:0000256" key="6">
    <source>
        <dbReference type="SAM" id="Phobius"/>
    </source>
</evidence>
<evidence type="ECO:0000313" key="8">
    <source>
        <dbReference type="EMBL" id="MCQ4166973.1"/>
    </source>
</evidence>
<comment type="caution">
    <text evidence="8">The sequence shown here is derived from an EMBL/GenBank/DDBJ whole genome shotgun (WGS) entry which is preliminary data.</text>
</comment>
<dbReference type="InterPro" id="IPR051401">
    <property type="entry name" value="GtrA_CellWall_Glycosyl"/>
</dbReference>
<gene>
    <name evidence="8" type="ORF">NM961_19845</name>
</gene>
<evidence type="ECO:0000313" key="9">
    <source>
        <dbReference type="Proteomes" id="UP001165498"/>
    </source>
</evidence>
<organism evidence="8 9">
    <name type="scientific">Tahibacter harae</name>
    <dbReference type="NCBI Taxonomy" id="2963937"/>
    <lineage>
        <taxon>Bacteria</taxon>
        <taxon>Pseudomonadati</taxon>
        <taxon>Pseudomonadota</taxon>
        <taxon>Gammaproteobacteria</taxon>
        <taxon>Lysobacterales</taxon>
        <taxon>Rhodanobacteraceae</taxon>
        <taxon>Tahibacter</taxon>
    </lineage>
</organism>
<dbReference type="EMBL" id="JANFQO010000023">
    <property type="protein sequence ID" value="MCQ4166973.1"/>
    <property type="molecule type" value="Genomic_DNA"/>
</dbReference>
<keyword evidence="5 6" id="KW-0472">Membrane</keyword>
<dbReference type="PANTHER" id="PTHR38459">
    <property type="entry name" value="PROPHAGE BACTOPRENOL-LINKED GLUCOSE TRANSLOCASE HOMOLOG"/>
    <property type="match status" value="1"/>
</dbReference>
<dbReference type="InterPro" id="IPR007267">
    <property type="entry name" value="GtrA_DPMS_TM"/>
</dbReference>
<reference evidence="8" key="1">
    <citation type="submission" date="2022-07" db="EMBL/GenBank/DDBJ databases">
        <title>Tahibacter sp., a new gammaproteobacterium isolated from the silt sample collected at pig farm.</title>
        <authorList>
            <person name="Chen H."/>
        </authorList>
    </citation>
    <scope>NUCLEOTIDE SEQUENCE</scope>
    <source>
        <strain evidence="8">P2K</strain>
    </source>
</reference>
<dbReference type="PANTHER" id="PTHR38459:SF1">
    <property type="entry name" value="PROPHAGE BACTOPRENOL-LINKED GLUCOSE TRANSLOCASE HOMOLOG"/>
    <property type="match status" value="1"/>
</dbReference>
<dbReference type="Proteomes" id="UP001165498">
    <property type="component" value="Unassembled WGS sequence"/>
</dbReference>
<dbReference type="Pfam" id="PF04138">
    <property type="entry name" value="GtrA_DPMS_TM"/>
    <property type="match status" value="1"/>
</dbReference>
<protein>
    <submittedName>
        <fullName evidence="8">GtrA family protein</fullName>
    </submittedName>
</protein>
<proteinExistence type="inferred from homology"/>
<keyword evidence="4 6" id="KW-1133">Transmembrane helix</keyword>